<name>A0A120CWI6_HYPSL</name>
<evidence type="ECO:0000313" key="4">
    <source>
        <dbReference type="Proteomes" id="UP000059074"/>
    </source>
</evidence>
<accession>A0A120CWI6</accession>
<dbReference type="PROSITE" id="PS01047">
    <property type="entry name" value="HMA_1"/>
    <property type="match status" value="1"/>
</dbReference>
<reference evidence="3 4" key="1">
    <citation type="submission" date="2015-10" db="EMBL/GenBank/DDBJ databases">
        <title>Transcriptomic analysis of a linuron degrading triple-species bacterial consortium.</title>
        <authorList>
            <person name="Albers P."/>
        </authorList>
    </citation>
    <scope>NUCLEOTIDE SEQUENCE [LARGE SCALE GENOMIC DNA]</scope>
    <source>
        <strain evidence="3 4">WDL6</strain>
    </source>
</reference>
<dbReference type="GO" id="GO:0046872">
    <property type="term" value="F:metal ion binding"/>
    <property type="evidence" value="ECO:0007669"/>
    <property type="project" value="UniProtKB-KW"/>
</dbReference>
<sequence length="66" mass="7059">MQQFHIENMTCGGCAKAVEKVVAMLDPEAKVAANVDDRIVSITTSAAADAVKQRLVDAGWEARVVE</sequence>
<dbReference type="Proteomes" id="UP000059074">
    <property type="component" value="Unassembled WGS sequence"/>
</dbReference>
<feature type="domain" description="HMA" evidence="2">
    <location>
        <begin position="1"/>
        <end position="63"/>
    </location>
</feature>
<dbReference type="Gene3D" id="3.30.70.100">
    <property type="match status" value="1"/>
</dbReference>
<evidence type="ECO:0000313" key="3">
    <source>
        <dbReference type="EMBL" id="KWT69420.1"/>
    </source>
</evidence>
<gene>
    <name evidence="3" type="ORF">APY04_1503</name>
</gene>
<dbReference type="SUPFAM" id="SSF55008">
    <property type="entry name" value="HMA, heavy metal-associated domain"/>
    <property type="match status" value="1"/>
</dbReference>
<dbReference type="AlphaFoldDB" id="A0A120CWI6"/>
<dbReference type="InterPro" id="IPR036163">
    <property type="entry name" value="HMA_dom_sf"/>
</dbReference>
<dbReference type="InterPro" id="IPR006121">
    <property type="entry name" value="HMA_dom"/>
</dbReference>
<dbReference type="EMBL" id="LMTR01000045">
    <property type="protein sequence ID" value="KWT69420.1"/>
    <property type="molecule type" value="Genomic_DNA"/>
</dbReference>
<dbReference type="InterPro" id="IPR017969">
    <property type="entry name" value="Heavy-metal-associated_CS"/>
</dbReference>
<proteinExistence type="predicted"/>
<evidence type="ECO:0000259" key="2">
    <source>
        <dbReference type="PROSITE" id="PS50846"/>
    </source>
</evidence>
<dbReference type="PROSITE" id="PS50846">
    <property type="entry name" value="HMA_2"/>
    <property type="match status" value="1"/>
</dbReference>
<evidence type="ECO:0000256" key="1">
    <source>
        <dbReference type="ARBA" id="ARBA00022723"/>
    </source>
</evidence>
<dbReference type="RefSeq" id="WP_068461128.1">
    <property type="nucleotide sequence ID" value="NZ_LMTR01000045.1"/>
</dbReference>
<keyword evidence="1" id="KW-0479">Metal-binding</keyword>
<dbReference type="PATRIC" id="fig|121290.4.peg.2741"/>
<protein>
    <recommendedName>
        <fullName evidence="2">HMA domain-containing protein</fullName>
    </recommendedName>
</protein>
<keyword evidence="4" id="KW-1185">Reference proteome</keyword>
<comment type="caution">
    <text evidence="3">The sequence shown here is derived from an EMBL/GenBank/DDBJ whole genome shotgun (WGS) entry which is preliminary data.</text>
</comment>
<dbReference type="Pfam" id="PF00403">
    <property type="entry name" value="HMA"/>
    <property type="match status" value="1"/>
</dbReference>
<organism evidence="3 4">
    <name type="scientific">Hyphomicrobium sulfonivorans</name>
    <dbReference type="NCBI Taxonomy" id="121290"/>
    <lineage>
        <taxon>Bacteria</taxon>
        <taxon>Pseudomonadati</taxon>
        <taxon>Pseudomonadota</taxon>
        <taxon>Alphaproteobacteria</taxon>
        <taxon>Hyphomicrobiales</taxon>
        <taxon>Hyphomicrobiaceae</taxon>
        <taxon>Hyphomicrobium</taxon>
    </lineage>
</organism>
<dbReference type="STRING" id="121290.APY04_1503"/>
<dbReference type="CDD" id="cd00371">
    <property type="entry name" value="HMA"/>
    <property type="match status" value="1"/>
</dbReference>